<dbReference type="AlphaFoldDB" id="A0A3G9J691"/>
<keyword evidence="2" id="KW-0472">Membrane</keyword>
<evidence type="ECO:0000256" key="1">
    <source>
        <dbReference type="SAM" id="MobiDB-lite"/>
    </source>
</evidence>
<evidence type="ECO:0000256" key="2">
    <source>
        <dbReference type="SAM" id="Phobius"/>
    </source>
</evidence>
<dbReference type="Proteomes" id="UP000275368">
    <property type="component" value="Chromosome"/>
</dbReference>
<keyword evidence="4" id="KW-1185">Reference proteome</keyword>
<reference evidence="3 4" key="1">
    <citation type="submission" date="2018-11" db="EMBL/GenBank/DDBJ databases">
        <title>Complete genome sequence of Paenibacillus baekrokdamisoli strain KCTC 33723.</title>
        <authorList>
            <person name="Kang S.W."/>
            <person name="Lee K.C."/>
            <person name="Kim K.K."/>
            <person name="Kim J.S."/>
            <person name="Kim D.S."/>
            <person name="Ko S.H."/>
            <person name="Yang S.H."/>
            <person name="Lee J.S."/>
        </authorList>
    </citation>
    <scope>NUCLEOTIDE SEQUENCE [LARGE SCALE GENOMIC DNA]</scope>
    <source>
        <strain evidence="3 4">KCTC 33723</strain>
    </source>
</reference>
<evidence type="ECO:0000313" key="4">
    <source>
        <dbReference type="Proteomes" id="UP000275368"/>
    </source>
</evidence>
<gene>
    <name evidence="3" type="ORF">Back11_26260</name>
</gene>
<feature type="region of interest" description="Disordered" evidence="1">
    <location>
        <begin position="196"/>
        <end position="226"/>
    </location>
</feature>
<sequence length="252" mass="28337">MVRLWCGASEEGFEHLSDFGSKHQGTIDLKHWIDFDAKRQSKVSFEHLSDFGAKHQVKVGYLNCNGGFEHLSDFGAKHHESTNAKTGVRGGIYTMNELFKLLFSNIFIVIAIIGFIISVIRKAQKGSSTTQMPSFGGRPTPNASSSPQYPAEQRSEERPIERPVMTYSSAQTNMESSSSRSEYVEPEYLKELNAKKALAEREQKQHTAHSASNTQERRSESFRMAQGNELRRAVILAEVLGPPRAKQPFRRS</sequence>
<name>A0A3G9J691_9BACL</name>
<evidence type="ECO:0000313" key="3">
    <source>
        <dbReference type="EMBL" id="BBH21281.1"/>
    </source>
</evidence>
<feature type="region of interest" description="Disordered" evidence="1">
    <location>
        <begin position="127"/>
        <end position="163"/>
    </location>
</feature>
<feature type="transmembrane region" description="Helical" evidence="2">
    <location>
        <begin position="101"/>
        <end position="120"/>
    </location>
</feature>
<proteinExistence type="predicted"/>
<dbReference type="EMBL" id="AP019308">
    <property type="protein sequence ID" value="BBH21281.1"/>
    <property type="molecule type" value="Genomic_DNA"/>
</dbReference>
<dbReference type="KEGG" id="pbk:Back11_26260"/>
<accession>A0A3G9J691</accession>
<organism evidence="3 4">
    <name type="scientific">Paenibacillus baekrokdamisoli</name>
    <dbReference type="NCBI Taxonomy" id="1712516"/>
    <lineage>
        <taxon>Bacteria</taxon>
        <taxon>Bacillati</taxon>
        <taxon>Bacillota</taxon>
        <taxon>Bacilli</taxon>
        <taxon>Bacillales</taxon>
        <taxon>Paenibacillaceae</taxon>
        <taxon>Paenibacillus</taxon>
    </lineage>
</organism>
<keyword evidence="2" id="KW-1133">Transmembrane helix</keyword>
<protein>
    <submittedName>
        <fullName evidence="3">Uncharacterized protein</fullName>
    </submittedName>
</protein>
<keyword evidence="2" id="KW-0812">Transmembrane</keyword>
<feature type="compositionally biased region" description="Basic and acidic residues" evidence="1">
    <location>
        <begin position="196"/>
        <end position="205"/>
    </location>
</feature>
<dbReference type="RefSeq" id="WP_125657543.1">
    <property type="nucleotide sequence ID" value="NZ_AP019308.1"/>
</dbReference>
<dbReference type="OrthoDB" id="1798639at2"/>